<keyword evidence="2" id="KW-0805">Transcription regulation</keyword>
<gene>
    <name evidence="7" type="ORF">DCAF_LOCUS16803</name>
</gene>
<organism evidence="7 8">
    <name type="scientific">Dovyalis caffra</name>
    <dbReference type="NCBI Taxonomy" id="77055"/>
    <lineage>
        <taxon>Eukaryota</taxon>
        <taxon>Viridiplantae</taxon>
        <taxon>Streptophyta</taxon>
        <taxon>Embryophyta</taxon>
        <taxon>Tracheophyta</taxon>
        <taxon>Spermatophyta</taxon>
        <taxon>Magnoliopsida</taxon>
        <taxon>eudicotyledons</taxon>
        <taxon>Gunneridae</taxon>
        <taxon>Pentapetalae</taxon>
        <taxon>rosids</taxon>
        <taxon>fabids</taxon>
        <taxon>Malpighiales</taxon>
        <taxon>Salicaceae</taxon>
        <taxon>Flacourtieae</taxon>
        <taxon>Dovyalis</taxon>
    </lineage>
</organism>
<protein>
    <recommendedName>
        <fullName evidence="6">AP2/ERF domain-containing protein</fullName>
    </recommendedName>
</protein>
<keyword evidence="3" id="KW-0238">DNA-binding</keyword>
<evidence type="ECO:0000313" key="7">
    <source>
        <dbReference type="EMBL" id="CAK7342456.1"/>
    </source>
</evidence>
<dbReference type="PROSITE" id="PS51032">
    <property type="entry name" value="AP2_ERF"/>
    <property type="match status" value="1"/>
</dbReference>
<dbReference type="InterPro" id="IPR036955">
    <property type="entry name" value="AP2/ERF_dom_sf"/>
</dbReference>
<reference evidence="7 8" key="1">
    <citation type="submission" date="2024-01" db="EMBL/GenBank/DDBJ databases">
        <authorList>
            <person name="Waweru B."/>
        </authorList>
    </citation>
    <scope>NUCLEOTIDE SEQUENCE [LARGE SCALE GENOMIC DNA]</scope>
</reference>
<evidence type="ECO:0000256" key="2">
    <source>
        <dbReference type="ARBA" id="ARBA00023015"/>
    </source>
</evidence>
<evidence type="ECO:0000256" key="3">
    <source>
        <dbReference type="ARBA" id="ARBA00023125"/>
    </source>
</evidence>
<evidence type="ECO:0000256" key="5">
    <source>
        <dbReference type="ARBA" id="ARBA00023242"/>
    </source>
</evidence>
<evidence type="ECO:0000259" key="6">
    <source>
        <dbReference type="PROSITE" id="PS51032"/>
    </source>
</evidence>
<dbReference type="AlphaFoldDB" id="A0AAV1RYC3"/>
<comment type="caution">
    <text evidence="7">The sequence shown here is derived from an EMBL/GenBank/DDBJ whole genome shotgun (WGS) entry which is preliminary data.</text>
</comment>
<proteinExistence type="predicted"/>
<comment type="subcellular location">
    <subcellularLocation>
        <location evidence="1">Nucleus</location>
    </subcellularLocation>
</comment>
<dbReference type="GO" id="GO:0003700">
    <property type="term" value="F:DNA-binding transcription factor activity"/>
    <property type="evidence" value="ECO:0007669"/>
    <property type="project" value="InterPro"/>
</dbReference>
<dbReference type="InterPro" id="IPR016177">
    <property type="entry name" value="DNA-bd_dom_sf"/>
</dbReference>
<dbReference type="GO" id="GO:0005634">
    <property type="term" value="C:nucleus"/>
    <property type="evidence" value="ECO:0007669"/>
    <property type="project" value="UniProtKB-SubCell"/>
</dbReference>
<dbReference type="SMART" id="SM00380">
    <property type="entry name" value="AP2"/>
    <property type="match status" value="1"/>
</dbReference>
<dbReference type="EMBL" id="CAWUPB010001160">
    <property type="protein sequence ID" value="CAK7342456.1"/>
    <property type="molecule type" value="Genomic_DNA"/>
</dbReference>
<dbReference type="Gene3D" id="3.30.730.10">
    <property type="entry name" value="AP2/ERF domain"/>
    <property type="match status" value="1"/>
</dbReference>
<dbReference type="GO" id="GO:0003677">
    <property type="term" value="F:DNA binding"/>
    <property type="evidence" value="ECO:0007669"/>
    <property type="project" value="UniProtKB-KW"/>
</dbReference>
<name>A0AAV1RYC3_9ROSI</name>
<dbReference type="SUPFAM" id="SSF54171">
    <property type="entry name" value="DNA-binding domain"/>
    <property type="match status" value="1"/>
</dbReference>
<feature type="domain" description="AP2/ERF" evidence="6">
    <location>
        <begin position="175"/>
        <end position="229"/>
    </location>
</feature>
<dbReference type="PANTHER" id="PTHR32467:SF90">
    <property type="entry name" value="AP2-LIKE ETHYLENE-RESPONSIVE TRANSCRIPTION FACTOR AIL1"/>
    <property type="match status" value="1"/>
</dbReference>
<keyword evidence="5" id="KW-0539">Nucleus</keyword>
<evidence type="ECO:0000256" key="4">
    <source>
        <dbReference type="ARBA" id="ARBA00023163"/>
    </source>
</evidence>
<sequence>MLSNNPSWGQTSQNQRVVAANATSHVTIYEEVQYGRRTFSEYQGADRFYEEVQYGRRCSEYQGACRFYEEIPYGRRTSEYQGADRSKEQRRCVAYAFNNGILIPNQPSGIVISGKQEAAITHDLASLKFSVSSAQLNFPQIPNHAKEVGAMGQMTGQDVANFNRSRNSFVRGKSRFHGVARHHDTGKWQAWTATGETILGIFETEEEAAIAFDLACIKQKGYQAITNYDIRHYDVNAMLNGNKPKLQGVEVEKTWPVTAQMQAYPHITNTNNAGWNINIQPRIYRARGFRLPREGLTNFVEILGLEKQDNGSGLRFRHGDSSAFNLYQEQIIKPAVRHAGFGIGHATASSYQFYKQTESGDHQDSSFAPLQPQNRWLFPPYSINVQREQRLKAAGVGFKHSIPSRFKVYKRNTMWKGKVKVNF</sequence>
<dbReference type="InterPro" id="IPR001471">
    <property type="entry name" value="AP2/ERF_dom"/>
</dbReference>
<accession>A0AAV1RYC3</accession>
<dbReference type="Proteomes" id="UP001314170">
    <property type="component" value="Unassembled WGS sequence"/>
</dbReference>
<evidence type="ECO:0000256" key="1">
    <source>
        <dbReference type="ARBA" id="ARBA00004123"/>
    </source>
</evidence>
<dbReference type="PANTHER" id="PTHR32467">
    <property type="entry name" value="AP2-LIKE ETHYLENE-RESPONSIVE TRANSCRIPTION FACTOR"/>
    <property type="match status" value="1"/>
</dbReference>
<keyword evidence="8" id="KW-1185">Reference proteome</keyword>
<evidence type="ECO:0000313" key="8">
    <source>
        <dbReference type="Proteomes" id="UP001314170"/>
    </source>
</evidence>
<keyword evidence="4" id="KW-0804">Transcription</keyword>